<sequence length="408" mass="45240">MSQTYRLWQNAWRDDPLASVTLELPDDWTVTEYRMPADDHRPLTGEELAARIRNPVGMPSIRELAASGREAVVVFDDLSRGTPAGMLVRLVIEELLAGGLGREHIRLLCALGNHAPLTRADFVQKLGEELVEQFPIYNHNPYENLVSVGTDRFGNEVLVNREFMRCDVRIGVGSVSPHPMNGFGGGGKLIFPGLAGIRTTYANHSRREFRPFSPEPCGLRRDIEAMTGMVMPFFKIDAVLNSRLEIVELRAGEHRQEHRQAVALSQALNGMRRAEGARDVVFVNANAKYNEALIAIRVAAMDLKPGGDIVLINHCPAGQVVHYLYSAFGSDYGGGCWQPYDKRPRSEIGRIIYYTPYPDVASRMGLSEPDKVVFAKTWDQVMSLLGTHGPGVRASVISDGTISYFQSS</sequence>
<evidence type="ECO:0000259" key="1">
    <source>
        <dbReference type="Pfam" id="PF09861"/>
    </source>
</evidence>
<accession>A0A174F244</accession>
<gene>
    <name evidence="2" type="ORF">ERS852411_01523</name>
</gene>
<dbReference type="InterPro" id="IPR048068">
    <property type="entry name" value="LarA-like"/>
</dbReference>
<dbReference type="GO" id="GO:0050043">
    <property type="term" value="F:lactate racemase activity"/>
    <property type="evidence" value="ECO:0007669"/>
    <property type="project" value="InterPro"/>
</dbReference>
<proteinExistence type="predicted"/>
<evidence type="ECO:0000313" key="2">
    <source>
        <dbReference type="EMBL" id="CUO42849.1"/>
    </source>
</evidence>
<dbReference type="AlphaFoldDB" id="A0A174F244"/>
<dbReference type="Pfam" id="PF09861">
    <property type="entry name" value="Lar_N"/>
    <property type="match status" value="1"/>
</dbReference>
<dbReference type="PANTHER" id="PTHR33171">
    <property type="entry name" value="LAR_N DOMAIN-CONTAINING PROTEIN"/>
    <property type="match status" value="1"/>
</dbReference>
<evidence type="ECO:0000313" key="3">
    <source>
        <dbReference type="Proteomes" id="UP000095746"/>
    </source>
</evidence>
<feature type="domain" description="LarA-like N-terminal" evidence="1">
    <location>
        <begin position="19"/>
        <end position="206"/>
    </location>
</feature>
<reference evidence="2 3" key="1">
    <citation type="submission" date="2015-09" db="EMBL/GenBank/DDBJ databases">
        <authorList>
            <consortium name="Pathogen Informatics"/>
        </authorList>
    </citation>
    <scope>NUCLEOTIDE SEQUENCE [LARGE SCALE GENOMIC DNA]</scope>
    <source>
        <strain evidence="2 3">2789STDY5608854</strain>
    </source>
</reference>
<dbReference type="Gene3D" id="3.40.50.11440">
    <property type="match status" value="1"/>
</dbReference>
<dbReference type="InterPro" id="IPR018657">
    <property type="entry name" value="LarA-like_N"/>
</dbReference>
<protein>
    <submittedName>
        <fullName evidence="2">Domain of uncharacterized function (DUF2088)</fullName>
    </submittedName>
</protein>
<dbReference type="PANTHER" id="PTHR33171:SF17">
    <property type="entry name" value="LARA-LIKE N-TERMINAL DOMAIN-CONTAINING PROTEIN"/>
    <property type="match status" value="1"/>
</dbReference>
<organism evidence="2 3">
    <name type="scientific">Flavonifractor plautii</name>
    <name type="common">Fusobacterium plautii</name>
    <dbReference type="NCBI Taxonomy" id="292800"/>
    <lineage>
        <taxon>Bacteria</taxon>
        <taxon>Bacillati</taxon>
        <taxon>Bacillota</taxon>
        <taxon>Clostridia</taxon>
        <taxon>Eubacteriales</taxon>
        <taxon>Oscillospiraceae</taxon>
        <taxon>Flavonifractor</taxon>
    </lineage>
</organism>
<dbReference type="Proteomes" id="UP000095746">
    <property type="component" value="Unassembled WGS sequence"/>
</dbReference>
<dbReference type="RefSeq" id="WP_021633178.1">
    <property type="nucleotide sequence ID" value="NZ_JADNAN010000075.1"/>
</dbReference>
<dbReference type="EMBL" id="CYZT01000090">
    <property type="protein sequence ID" value="CUO42849.1"/>
    <property type="molecule type" value="Genomic_DNA"/>
</dbReference>
<name>A0A174F244_FLAPL</name>